<protein>
    <submittedName>
        <fullName evidence="2">Uncharacterized protein</fullName>
    </submittedName>
</protein>
<accession>A0AAV9HGB1</accession>
<dbReference type="Proteomes" id="UP001321749">
    <property type="component" value="Unassembled WGS sequence"/>
</dbReference>
<feature type="signal peptide" evidence="1">
    <location>
        <begin position="1"/>
        <end position="20"/>
    </location>
</feature>
<reference evidence="2" key="1">
    <citation type="journal article" date="2023" name="Mol. Phylogenet. Evol.">
        <title>Genome-scale phylogeny and comparative genomics of the fungal order Sordariales.</title>
        <authorList>
            <person name="Hensen N."/>
            <person name="Bonometti L."/>
            <person name="Westerberg I."/>
            <person name="Brannstrom I.O."/>
            <person name="Guillou S."/>
            <person name="Cros-Aarteil S."/>
            <person name="Calhoun S."/>
            <person name="Haridas S."/>
            <person name="Kuo A."/>
            <person name="Mondo S."/>
            <person name="Pangilinan J."/>
            <person name="Riley R."/>
            <person name="LaButti K."/>
            <person name="Andreopoulos B."/>
            <person name="Lipzen A."/>
            <person name="Chen C."/>
            <person name="Yan M."/>
            <person name="Daum C."/>
            <person name="Ng V."/>
            <person name="Clum A."/>
            <person name="Steindorff A."/>
            <person name="Ohm R.A."/>
            <person name="Martin F."/>
            <person name="Silar P."/>
            <person name="Natvig D.O."/>
            <person name="Lalanne C."/>
            <person name="Gautier V."/>
            <person name="Ament-Velasquez S.L."/>
            <person name="Kruys A."/>
            <person name="Hutchinson M.I."/>
            <person name="Powell A.J."/>
            <person name="Barry K."/>
            <person name="Miller A.N."/>
            <person name="Grigoriev I.V."/>
            <person name="Debuchy R."/>
            <person name="Gladieux P."/>
            <person name="Hiltunen Thoren M."/>
            <person name="Johannesson H."/>
        </authorList>
    </citation>
    <scope>NUCLEOTIDE SEQUENCE</scope>
    <source>
        <strain evidence="2">PSN324</strain>
    </source>
</reference>
<name>A0AAV9HGB1_9PEZI</name>
<reference evidence="2" key="2">
    <citation type="submission" date="2023-06" db="EMBL/GenBank/DDBJ databases">
        <authorList>
            <consortium name="Lawrence Berkeley National Laboratory"/>
            <person name="Mondo S.J."/>
            <person name="Hensen N."/>
            <person name="Bonometti L."/>
            <person name="Westerberg I."/>
            <person name="Brannstrom I.O."/>
            <person name="Guillou S."/>
            <person name="Cros-Aarteil S."/>
            <person name="Calhoun S."/>
            <person name="Haridas S."/>
            <person name="Kuo A."/>
            <person name="Pangilinan J."/>
            <person name="Riley R."/>
            <person name="Labutti K."/>
            <person name="Andreopoulos B."/>
            <person name="Lipzen A."/>
            <person name="Chen C."/>
            <person name="Yanf M."/>
            <person name="Daum C."/>
            <person name="Ng V."/>
            <person name="Clum A."/>
            <person name="Steindorff A."/>
            <person name="Ohm R."/>
            <person name="Martin F."/>
            <person name="Silar P."/>
            <person name="Natvig D."/>
            <person name="Lalanne C."/>
            <person name="Gautier V."/>
            <person name="Ament-Velasquez S.L."/>
            <person name="Kruys A."/>
            <person name="Hutchinson M.I."/>
            <person name="Powell A.J."/>
            <person name="Barry K."/>
            <person name="Miller A.N."/>
            <person name="Grigoriev I.V."/>
            <person name="Debuchy R."/>
            <person name="Gladieux P."/>
            <person name="Thoren M.H."/>
            <person name="Johannesson H."/>
        </authorList>
    </citation>
    <scope>NUCLEOTIDE SEQUENCE</scope>
    <source>
        <strain evidence="2">PSN324</strain>
    </source>
</reference>
<keyword evidence="3" id="KW-1185">Reference proteome</keyword>
<organism evidence="2 3">
    <name type="scientific">Cladorrhinum samala</name>
    <dbReference type="NCBI Taxonomy" id="585594"/>
    <lineage>
        <taxon>Eukaryota</taxon>
        <taxon>Fungi</taxon>
        <taxon>Dikarya</taxon>
        <taxon>Ascomycota</taxon>
        <taxon>Pezizomycotina</taxon>
        <taxon>Sordariomycetes</taxon>
        <taxon>Sordariomycetidae</taxon>
        <taxon>Sordariales</taxon>
        <taxon>Podosporaceae</taxon>
        <taxon>Cladorrhinum</taxon>
    </lineage>
</organism>
<evidence type="ECO:0000313" key="3">
    <source>
        <dbReference type="Proteomes" id="UP001321749"/>
    </source>
</evidence>
<dbReference type="AlphaFoldDB" id="A0AAV9HGB1"/>
<evidence type="ECO:0000256" key="1">
    <source>
        <dbReference type="SAM" id="SignalP"/>
    </source>
</evidence>
<proteinExistence type="predicted"/>
<dbReference type="EMBL" id="MU865034">
    <property type="protein sequence ID" value="KAK4459537.1"/>
    <property type="molecule type" value="Genomic_DNA"/>
</dbReference>
<gene>
    <name evidence="2" type="ORF">QBC42DRAFT_299343</name>
</gene>
<keyword evidence="1" id="KW-0732">Signal</keyword>
<comment type="caution">
    <text evidence="2">The sequence shown here is derived from an EMBL/GenBank/DDBJ whole genome shotgun (WGS) entry which is preliminary data.</text>
</comment>
<evidence type="ECO:0000313" key="2">
    <source>
        <dbReference type="EMBL" id="KAK4459537.1"/>
    </source>
</evidence>
<sequence>MRPSSIFFLSSVLLPQVVVSEGTIQEICNGIKNVWGCTAKIELPTGAAAKMCPQKFFEYDNCKTKLKYSYLCPTWKQPGRKCDGWTCEPGTRTKWVDVPCGIIINTAKVDLCGVVRGAMGNAGQQFITKAGAVCSCLPQALEMVGKDLFKSVQNGMDFSAAVSTMIQDIMKLQKCMVDNGFKVEDNKAEIMAEDLSPDGGWTVIPAAEIDIATYGELAAAISPCFIGACEPDLIRSFFTNYLTKSKELMADKIVVILKEWTNIFAIVEKKIESIGEATEILFEQVKMVPDKIEEIEEKVCKDDACLGPVISEYLQKVSQAIATVQTFKDVKNATETIVEVIPKIVTLIGSTIEVAEAIPDVSYFLELIISGKLRKVEDILESIKITNELPVLVTKLQSSTSTILEFITTYSGQGEATIALIEEVLSTAWEGYPLEFTTDSSGNVRAGLIEIQSVIETNVMVPFRNVTNSIAALENVLDTLPLKAGRVDLRAGVASYRRWSFVSMDLPCTRQKRATYEVVGGFRGSFDYPEFYSCRYGPKEVPWPNHHIPYIKFRIQ</sequence>
<feature type="chain" id="PRO_5043877587" evidence="1">
    <location>
        <begin position="21"/>
        <end position="556"/>
    </location>
</feature>